<reference evidence="1" key="1">
    <citation type="journal article" date="2023" name="Science">
        <title>Genome structures resolve the early diversification of teleost fishes.</title>
        <authorList>
            <person name="Parey E."/>
            <person name="Louis A."/>
            <person name="Montfort J."/>
            <person name="Bouchez O."/>
            <person name="Roques C."/>
            <person name="Iampietro C."/>
            <person name="Lluch J."/>
            <person name="Castinel A."/>
            <person name="Donnadieu C."/>
            <person name="Desvignes T."/>
            <person name="Floi Bucao C."/>
            <person name="Jouanno E."/>
            <person name="Wen M."/>
            <person name="Mejri S."/>
            <person name="Dirks R."/>
            <person name="Jansen H."/>
            <person name="Henkel C."/>
            <person name="Chen W.J."/>
            <person name="Zahm M."/>
            <person name="Cabau C."/>
            <person name="Klopp C."/>
            <person name="Thompson A.W."/>
            <person name="Robinson-Rechavi M."/>
            <person name="Braasch I."/>
            <person name="Lecointre G."/>
            <person name="Bobe J."/>
            <person name="Postlethwait J.H."/>
            <person name="Berthelot C."/>
            <person name="Roest Crollius H."/>
            <person name="Guiguen Y."/>
        </authorList>
    </citation>
    <scope>NUCLEOTIDE SEQUENCE</scope>
    <source>
        <strain evidence="1">NC1722</strain>
    </source>
</reference>
<keyword evidence="2" id="KW-1185">Reference proteome</keyword>
<gene>
    <name evidence="1" type="ORF">AAFF_G00129210</name>
</gene>
<sequence length="117" mass="13120">MEMIELKIAEKAAQKKISEPDVSLIIVGLPQADDEDLMANVKDLLCEGLDCDPVPDLVAVECIRGRGRQPGLVKVELRSVQEKEAVLRRKSKLKSSERFQKVYVSSAKSHTERLLDF</sequence>
<name>A0AAD7T1N7_9TELE</name>
<comment type="caution">
    <text evidence="1">The sequence shown here is derived from an EMBL/GenBank/DDBJ whole genome shotgun (WGS) entry which is preliminary data.</text>
</comment>
<protein>
    <submittedName>
        <fullName evidence="1">Uncharacterized protein</fullName>
    </submittedName>
</protein>
<evidence type="ECO:0000313" key="1">
    <source>
        <dbReference type="EMBL" id="KAJ8412585.1"/>
    </source>
</evidence>
<dbReference type="EMBL" id="JAINUG010000019">
    <property type="protein sequence ID" value="KAJ8412585.1"/>
    <property type="molecule type" value="Genomic_DNA"/>
</dbReference>
<accession>A0AAD7T1N7</accession>
<evidence type="ECO:0000313" key="2">
    <source>
        <dbReference type="Proteomes" id="UP001221898"/>
    </source>
</evidence>
<dbReference type="AlphaFoldDB" id="A0AAD7T1N7"/>
<dbReference type="Proteomes" id="UP001221898">
    <property type="component" value="Unassembled WGS sequence"/>
</dbReference>
<proteinExistence type="predicted"/>
<organism evidence="1 2">
    <name type="scientific">Aldrovandia affinis</name>
    <dbReference type="NCBI Taxonomy" id="143900"/>
    <lineage>
        <taxon>Eukaryota</taxon>
        <taxon>Metazoa</taxon>
        <taxon>Chordata</taxon>
        <taxon>Craniata</taxon>
        <taxon>Vertebrata</taxon>
        <taxon>Euteleostomi</taxon>
        <taxon>Actinopterygii</taxon>
        <taxon>Neopterygii</taxon>
        <taxon>Teleostei</taxon>
        <taxon>Notacanthiformes</taxon>
        <taxon>Halosauridae</taxon>
        <taxon>Aldrovandia</taxon>
    </lineage>
</organism>